<dbReference type="SUPFAM" id="SSF51197">
    <property type="entry name" value="Clavaminate synthase-like"/>
    <property type="match status" value="1"/>
</dbReference>
<gene>
    <name evidence="1" type="ORF">H1P_4440003</name>
</gene>
<dbReference type="GO" id="GO:0005506">
    <property type="term" value="F:iron ion binding"/>
    <property type="evidence" value="ECO:0007669"/>
    <property type="project" value="UniProtKB-ARBA"/>
</dbReference>
<accession>A0A563VYR6</accession>
<reference evidence="1 2" key="1">
    <citation type="submission" date="2019-01" db="EMBL/GenBank/DDBJ databases">
        <authorList>
            <person name="Brito A."/>
        </authorList>
    </citation>
    <scope>NUCLEOTIDE SEQUENCE [LARGE SCALE GENOMIC DNA]</scope>
    <source>
        <strain evidence="1">1</strain>
    </source>
</reference>
<evidence type="ECO:0008006" key="3">
    <source>
        <dbReference type="Google" id="ProtNLM"/>
    </source>
</evidence>
<dbReference type="AlphaFoldDB" id="A0A563VYR6"/>
<protein>
    <recommendedName>
        <fullName evidence="3">Phytanoyl-CoA dioxygenase</fullName>
    </recommendedName>
</protein>
<name>A0A563VYR6_9CYAN</name>
<dbReference type="OrthoDB" id="9791262at2"/>
<organism evidence="1 2">
    <name type="scientific">Hyella patelloides LEGE 07179</name>
    <dbReference type="NCBI Taxonomy" id="945734"/>
    <lineage>
        <taxon>Bacteria</taxon>
        <taxon>Bacillati</taxon>
        <taxon>Cyanobacteriota</taxon>
        <taxon>Cyanophyceae</taxon>
        <taxon>Pleurocapsales</taxon>
        <taxon>Hyellaceae</taxon>
        <taxon>Hyella</taxon>
    </lineage>
</organism>
<keyword evidence="2" id="KW-1185">Reference proteome</keyword>
<dbReference type="EMBL" id="CAACVJ010000384">
    <property type="protein sequence ID" value="VEP16403.1"/>
    <property type="molecule type" value="Genomic_DNA"/>
</dbReference>
<sequence length="227" mass="25955">MNQVNDFWINGYEIIPQLINSNLVNDLKKAIISNIEAKSAYGVRDLHHKIPKISDLTNSQLIVNTLKQYTKYNQFQLIKAIFFNKNIDHNWAVAWHQDKTIAVKQKLNLTEYKNWTVKQGTLHVQPPLKILEKITAIRIALDDTDSNNGALKIIPNSHKLGILTQPEINQITNERKPILCSLKAGDAIIMHPLILHSSSKSINGNERRTIHLEYCSCNLPQGLDWHN</sequence>
<proteinExistence type="predicted"/>
<dbReference type="PANTHER" id="PTHR20883">
    <property type="entry name" value="PHYTANOYL-COA DIOXYGENASE DOMAIN CONTAINING 1"/>
    <property type="match status" value="1"/>
</dbReference>
<dbReference type="Gene3D" id="2.60.120.620">
    <property type="entry name" value="q2cbj1_9rhob like domain"/>
    <property type="match status" value="1"/>
</dbReference>
<dbReference type="Proteomes" id="UP000320055">
    <property type="component" value="Unassembled WGS sequence"/>
</dbReference>
<dbReference type="GO" id="GO:0016706">
    <property type="term" value="F:2-oxoglutarate-dependent dioxygenase activity"/>
    <property type="evidence" value="ECO:0007669"/>
    <property type="project" value="UniProtKB-ARBA"/>
</dbReference>
<dbReference type="RefSeq" id="WP_144875230.1">
    <property type="nucleotide sequence ID" value="NZ_LR214179.1"/>
</dbReference>
<dbReference type="InterPro" id="IPR008775">
    <property type="entry name" value="Phytyl_CoA_dOase-like"/>
</dbReference>
<evidence type="ECO:0000313" key="2">
    <source>
        <dbReference type="Proteomes" id="UP000320055"/>
    </source>
</evidence>
<dbReference type="PANTHER" id="PTHR20883:SF48">
    <property type="entry name" value="ECTOINE DIOXYGENASE"/>
    <property type="match status" value="1"/>
</dbReference>
<dbReference type="Pfam" id="PF05721">
    <property type="entry name" value="PhyH"/>
    <property type="match status" value="1"/>
</dbReference>
<evidence type="ECO:0000313" key="1">
    <source>
        <dbReference type="EMBL" id="VEP16403.1"/>
    </source>
</evidence>